<evidence type="ECO:0000256" key="1">
    <source>
        <dbReference type="SAM" id="SignalP"/>
    </source>
</evidence>
<dbReference type="Pfam" id="PF07732">
    <property type="entry name" value="Cu-oxidase_3"/>
    <property type="match status" value="1"/>
</dbReference>
<dbReference type="InterPro" id="IPR045087">
    <property type="entry name" value="Cu-oxidase_fam"/>
</dbReference>
<keyword evidence="1" id="KW-0732">Signal</keyword>
<evidence type="ECO:0000259" key="2">
    <source>
        <dbReference type="Pfam" id="PF00394"/>
    </source>
</evidence>
<dbReference type="EMBL" id="DSEE01000266">
    <property type="protein sequence ID" value="HER40288.1"/>
    <property type="molecule type" value="Genomic_DNA"/>
</dbReference>
<protein>
    <submittedName>
        <fullName evidence="5">Spore coat protein A</fullName>
    </submittedName>
</protein>
<feature type="chain" id="PRO_5028248439" evidence="1">
    <location>
        <begin position="25"/>
        <end position="566"/>
    </location>
</feature>
<comment type="caution">
    <text evidence="5">The sequence shown here is derived from an EMBL/GenBank/DDBJ whole genome shotgun (WGS) entry which is preliminary data.</text>
</comment>
<dbReference type="Pfam" id="PF07731">
    <property type="entry name" value="Cu-oxidase_2"/>
    <property type="match status" value="1"/>
</dbReference>
<feature type="non-terminal residue" evidence="5">
    <location>
        <position position="566"/>
    </location>
</feature>
<feature type="domain" description="Plastocyanin-like" evidence="2">
    <location>
        <begin position="261"/>
        <end position="367"/>
    </location>
</feature>
<dbReference type="Proteomes" id="UP000885753">
    <property type="component" value="Unassembled WGS sequence"/>
</dbReference>
<gene>
    <name evidence="5" type="ORF">ENO10_03620</name>
</gene>
<dbReference type="Pfam" id="PF00394">
    <property type="entry name" value="Cu-oxidase"/>
    <property type="match status" value="1"/>
</dbReference>
<feature type="domain" description="Plastocyanin-like" evidence="3">
    <location>
        <begin position="463"/>
        <end position="566"/>
    </location>
</feature>
<dbReference type="InterPro" id="IPR008972">
    <property type="entry name" value="Cupredoxin"/>
</dbReference>
<evidence type="ECO:0000313" key="5">
    <source>
        <dbReference type="EMBL" id="HER40288.1"/>
    </source>
</evidence>
<evidence type="ECO:0000259" key="3">
    <source>
        <dbReference type="Pfam" id="PF07731"/>
    </source>
</evidence>
<dbReference type="CDD" id="cd13844">
    <property type="entry name" value="CuRO_1_BOD_CotA_like"/>
    <property type="match status" value="1"/>
</dbReference>
<proteinExistence type="predicted"/>
<dbReference type="CDD" id="cd13868">
    <property type="entry name" value="CuRO_2_CotA_like"/>
    <property type="match status" value="1"/>
</dbReference>
<dbReference type="SUPFAM" id="SSF49503">
    <property type="entry name" value="Cupredoxins"/>
    <property type="match status" value="3"/>
</dbReference>
<dbReference type="Gene3D" id="2.60.40.420">
    <property type="entry name" value="Cupredoxins - blue copper proteins"/>
    <property type="match status" value="3"/>
</dbReference>
<feature type="signal peptide" evidence="1">
    <location>
        <begin position="1"/>
        <end position="24"/>
    </location>
</feature>
<sequence length="566" mass="63880">MKTSLLRSSILLLLLNLTFVLPIAGQGTDPEELEPGELDPLSQPKFVNALPFPATLTGTYHEITLSQFRQGLGVYDPVTMTEFEPLVWGYNGSYPGPTIEAYTDNEIKVRWTNNLPTGNVLEKHLFKIDPSVHWAGSVNGDEGHEVKDLSGIPAITHLHGGHSEAASDGHPDAWYTPGFAQTGPQFYDNNGLFTYHNDQEAATLWYHDHTLGITRLNVYAGLAGFYILRDTWEDNLGLPSGEYEIPLVIQDRRFYENGELYYPYKIEELESQLEKPLDTDGVTVLPEMFGDFILVNGKAWPYLEVEPRKYRLRLLNGSDSRFYDLYLPGVMFYQIGSDGGLLNVPLERNRLLIGPGERLDVIVDFSAPVLWGQTLILKNNARSPFPFGETPNPRTSGQIMAFKVTIPMDEGVVDNSIIPNPLRPDAFQVGEPVNKRQLVLFEGTDEYGRLKPMLGTAEEGRMDFTEPVTERPEYETVEEWEIYNTTADAHPIHLHLVHFQVINTQKFNTRKFVEGDPSSIQLIGQPKPPSEENAGRKDTFIVYPGEVARVKALFDREGLYVWHCHI</sequence>
<dbReference type="InterPro" id="IPR011707">
    <property type="entry name" value="Cu-oxidase-like_N"/>
</dbReference>
<organism evidence="5">
    <name type="scientific">Salinimicrobium catena</name>
    <dbReference type="NCBI Taxonomy" id="390640"/>
    <lineage>
        <taxon>Bacteria</taxon>
        <taxon>Pseudomonadati</taxon>
        <taxon>Bacteroidota</taxon>
        <taxon>Flavobacteriia</taxon>
        <taxon>Flavobacteriales</taxon>
        <taxon>Flavobacteriaceae</taxon>
        <taxon>Salinimicrobium</taxon>
    </lineage>
</organism>
<keyword evidence="5" id="KW-0167">Capsid protein</keyword>
<dbReference type="PANTHER" id="PTHR48267">
    <property type="entry name" value="CUPREDOXIN SUPERFAMILY PROTEIN"/>
    <property type="match status" value="1"/>
</dbReference>
<feature type="domain" description="Plastocyanin-like" evidence="4">
    <location>
        <begin position="85"/>
        <end position="125"/>
    </location>
</feature>
<evidence type="ECO:0000259" key="4">
    <source>
        <dbReference type="Pfam" id="PF07732"/>
    </source>
</evidence>
<accession>A0A7C2R132</accession>
<dbReference type="GO" id="GO:0016491">
    <property type="term" value="F:oxidoreductase activity"/>
    <property type="evidence" value="ECO:0007669"/>
    <property type="project" value="InterPro"/>
</dbReference>
<dbReference type="InterPro" id="IPR011706">
    <property type="entry name" value="Cu-oxidase_C"/>
</dbReference>
<keyword evidence="5" id="KW-0946">Virion</keyword>
<reference evidence="5" key="1">
    <citation type="journal article" date="2020" name="mSystems">
        <title>Genome- and Community-Level Interaction Insights into Carbon Utilization and Element Cycling Functions of Hydrothermarchaeota in Hydrothermal Sediment.</title>
        <authorList>
            <person name="Zhou Z."/>
            <person name="Liu Y."/>
            <person name="Xu W."/>
            <person name="Pan J."/>
            <person name="Luo Z.H."/>
            <person name="Li M."/>
        </authorList>
    </citation>
    <scope>NUCLEOTIDE SEQUENCE [LARGE SCALE GENOMIC DNA]</scope>
    <source>
        <strain evidence="5">SpSt-1235</strain>
    </source>
</reference>
<dbReference type="InterPro" id="IPR001117">
    <property type="entry name" value="Cu-oxidase_2nd"/>
</dbReference>
<dbReference type="AlphaFoldDB" id="A0A7C2R132"/>
<name>A0A7C2R132_9FLAO</name>
<dbReference type="PANTHER" id="PTHR48267:SF1">
    <property type="entry name" value="BILIRUBIN OXIDASE"/>
    <property type="match status" value="1"/>
</dbReference>
<dbReference type="GO" id="GO:0005507">
    <property type="term" value="F:copper ion binding"/>
    <property type="evidence" value="ECO:0007669"/>
    <property type="project" value="InterPro"/>
</dbReference>